<evidence type="ECO:0000313" key="2">
    <source>
        <dbReference type="Proteomes" id="UP000266906"/>
    </source>
</evidence>
<dbReference type="EMBL" id="RKQG01000002">
    <property type="protein sequence ID" value="RPE29629.1"/>
    <property type="molecule type" value="Genomic_DNA"/>
</dbReference>
<dbReference type="Proteomes" id="UP000266906">
    <property type="component" value="Unassembled WGS sequence"/>
</dbReference>
<protein>
    <submittedName>
        <fullName evidence="1">Uncharacterized protein</fullName>
    </submittedName>
</protein>
<name>A0A3N4RE37_9ACTN</name>
<reference evidence="1 2" key="1">
    <citation type="submission" date="2018-11" db="EMBL/GenBank/DDBJ databases">
        <title>Sequencing the genomes of 1000 actinobacteria strains.</title>
        <authorList>
            <person name="Klenk H.-P."/>
        </authorList>
    </citation>
    <scope>NUCLEOTIDE SEQUENCE [LARGE SCALE GENOMIC DNA]</scope>
    <source>
        <strain evidence="1 2">DSM 44781</strain>
    </source>
</reference>
<dbReference type="AlphaFoldDB" id="A0A3N4RE37"/>
<accession>A0A3N4RE37</accession>
<sequence length="224" mass="24994">MTVRFEAEWCHHELGPYRDCAATYERYPFDTLPPLDPAGFTGAFDWLGGLSGEPVPDTGAAELAELERAVAGLGLALPADFLAYHRDGRLLRSLDEVAPAGNWTDFSAPLPSPVEPGAYLVRFFRDQQDCVLWYLYLRPGGESFVVHSWLDYEGQFELVAEGEEPDEDLADPAAIRWCAASFEEFAHRYWVESRIFLDFANGDGPTDPRLLAYLAHYAAQQPGS</sequence>
<organism evidence="1 2">
    <name type="scientific">Kitasatospora cineracea</name>
    <dbReference type="NCBI Taxonomy" id="88074"/>
    <lineage>
        <taxon>Bacteria</taxon>
        <taxon>Bacillati</taxon>
        <taxon>Actinomycetota</taxon>
        <taxon>Actinomycetes</taxon>
        <taxon>Kitasatosporales</taxon>
        <taxon>Streptomycetaceae</taxon>
        <taxon>Kitasatospora</taxon>
    </lineage>
</organism>
<proteinExistence type="predicted"/>
<dbReference type="RefSeq" id="WP_123821013.1">
    <property type="nucleotide sequence ID" value="NZ_JBEYIY010000004.1"/>
</dbReference>
<comment type="caution">
    <text evidence="1">The sequence shown here is derived from an EMBL/GenBank/DDBJ whole genome shotgun (WGS) entry which is preliminary data.</text>
</comment>
<keyword evidence="2" id="KW-1185">Reference proteome</keyword>
<evidence type="ECO:0000313" key="1">
    <source>
        <dbReference type="EMBL" id="RPE29629.1"/>
    </source>
</evidence>
<gene>
    <name evidence="1" type="ORF">EDD38_6787</name>
</gene>